<sequence>MSSNPVITLQENASGFFDKIHAKHATQMECKKGCSKCCQTDISVFEIEADRISDWFASQSPEEQTRLLELWKTPHQESYCTFLYNDQCTVYEGRPLICRTQGLPLYVATENVLDYCPLNFKDGDPPKEDWLNLERMNTLLSFAATTTKKDQRIRLKKLKTKLLSTLK</sequence>
<dbReference type="KEGG" id="bsto:C0V70_14080"/>
<dbReference type="RefSeq" id="WP_102244502.1">
    <property type="nucleotide sequence ID" value="NZ_CP025704.1"/>
</dbReference>
<organism evidence="1 2">
    <name type="scientific">Bacteriovorax stolpii</name>
    <name type="common">Bdellovibrio stolpii</name>
    <dbReference type="NCBI Taxonomy" id="960"/>
    <lineage>
        <taxon>Bacteria</taxon>
        <taxon>Pseudomonadati</taxon>
        <taxon>Bdellovibrionota</taxon>
        <taxon>Bacteriovoracia</taxon>
        <taxon>Bacteriovoracales</taxon>
        <taxon>Bacteriovoracaceae</taxon>
        <taxon>Bacteriovorax</taxon>
    </lineage>
</organism>
<gene>
    <name evidence="1" type="ORF">C0V70_14080</name>
</gene>
<dbReference type="AlphaFoldDB" id="A0A2K9NUL1"/>
<dbReference type="EMBL" id="CP025704">
    <property type="protein sequence ID" value="AUN99211.1"/>
    <property type="molecule type" value="Genomic_DNA"/>
</dbReference>
<proteinExistence type="predicted"/>
<evidence type="ECO:0000313" key="2">
    <source>
        <dbReference type="Proteomes" id="UP000235584"/>
    </source>
</evidence>
<dbReference type="Proteomes" id="UP000235584">
    <property type="component" value="Chromosome"/>
</dbReference>
<protein>
    <submittedName>
        <fullName evidence="1">Uncharacterized protein</fullName>
    </submittedName>
</protein>
<reference evidence="1 2" key="1">
    <citation type="submission" date="2018-01" db="EMBL/GenBank/DDBJ databases">
        <title>Complete genome sequence of Bacteriovorax stolpii DSM12778.</title>
        <authorList>
            <person name="Tang B."/>
            <person name="Chang J."/>
        </authorList>
    </citation>
    <scope>NUCLEOTIDE SEQUENCE [LARGE SCALE GENOMIC DNA]</scope>
    <source>
        <strain evidence="1 2">DSM 12778</strain>
    </source>
</reference>
<keyword evidence="2" id="KW-1185">Reference proteome</keyword>
<name>A0A2K9NUL1_BACTC</name>
<dbReference type="InterPro" id="IPR005358">
    <property type="entry name" value="Puta_zinc/iron-chelating_dom"/>
</dbReference>
<dbReference type="Pfam" id="PF03692">
    <property type="entry name" value="CxxCxxCC"/>
    <property type="match status" value="1"/>
</dbReference>
<evidence type="ECO:0000313" key="1">
    <source>
        <dbReference type="EMBL" id="AUN99211.1"/>
    </source>
</evidence>
<accession>A0A2K9NUL1</accession>